<accession>A0A8S9YMA0</accession>
<gene>
    <name evidence="1" type="ORF">EG68_08588</name>
</gene>
<sequence length="873" mass="98677">MHLLAFGHLETFSEDVRKLIKWNIKLIFLLRYQNISSENLSKRNYSDEDQSVQIREIYWRCFVDLRHFIGLVNRILKVFLESDPSRRRIYLNQMNTKLSMLISVIELSLEALLQLQEIIDLLASRARTFSPTSNSSPCTLSLPVWGCNRTLDLSCCNDFESESENEAVPHHTALRLSLPGSRSWHSFTDNNDLSKHVLAQCFLSAFPVFEKTLRQHLRIAWNLQLGHSWLLISNILTKYRLKKDKGYIPFLEAALVPNLRDTARELARMLSDTCYRINLTRLFHQRTVQGTTNEKDQQAEHVHMQLVVDIVTRLCARLKRSDKLIEGINYYDPNTVVTVAHLRKLATLFRDIYAYRESYGNQLHFGTPRYDDYELPPLSPRHTSIQVYVSRVVTNDGQMNAGQQTPLRPGWKRCQFLVYCNKPSIFLESCTGEAVVTASYESLYRQSYSTDVEFSKSGLVPTFIDRRTSRLRRFSHVTDGEDKDKRHTSDTRVECYNTYELKDKCTIVKGVEPPTSTYCSSNSTELSVFLRPKAMKLSYINNNDADGQTPIFMTPLRVPSIQSIGELNGELENLTGTVELRERSVISSCSPESHLTLQCSANDELCSDLSSSRDTVHENHVSCLSGHNSKAVTSFQASATSIVEYTPNTLCVNQALLEREPIESDLFLHTDVDCVDSKPPSVFDRQADQGLTNAWHKTTLEPIIENDFSELSLKSFNANTVSSDPVKFTSPPQTDSNPIMKTSQLTTKPVATPNDPVKGDTCHPVVNSVCELESTIDWVSAQLDAVLELGAETEHQSVDHTRIPTQLACIQQLIQTMAPLGGQIRELKQTLDASELPVCNSLVDSGGANARVEVVNEPTAPQVTIDGRGEYFD</sequence>
<proteinExistence type="predicted"/>
<organism evidence="1 2">
    <name type="scientific">Paragonimus skrjabini miyazakii</name>
    <dbReference type="NCBI Taxonomy" id="59628"/>
    <lineage>
        <taxon>Eukaryota</taxon>
        <taxon>Metazoa</taxon>
        <taxon>Spiralia</taxon>
        <taxon>Lophotrochozoa</taxon>
        <taxon>Platyhelminthes</taxon>
        <taxon>Trematoda</taxon>
        <taxon>Digenea</taxon>
        <taxon>Plagiorchiida</taxon>
        <taxon>Troglotremata</taxon>
        <taxon>Troglotrematidae</taxon>
        <taxon>Paragonimus</taxon>
    </lineage>
</organism>
<evidence type="ECO:0000313" key="1">
    <source>
        <dbReference type="EMBL" id="KAF7255904.1"/>
    </source>
</evidence>
<dbReference type="AlphaFoldDB" id="A0A8S9YMA0"/>
<comment type="caution">
    <text evidence="1">The sequence shown here is derived from an EMBL/GenBank/DDBJ whole genome shotgun (WGS) entry which is preliminary data.</text>
</comment>
<dbReference type="OrthoDB" id="10347165at2759"/>
<protein>
    <submittedName>
        <fullName evidence="1">Uncharacterized protein</fullName>
    </submittedName>
</protein>
<name>A0A8S9YMA0_9TREM</name>
<dbReference type="Proteomes" id="UP000822476">
    <property type="component" value="Unassembled WGS sequence"/>
</dbReference>
<reference evidence="1" key="1">
    <citation type="submission" date="2019-07" db="EMBL/GenBank/DDBJ databases">
        <title>Annotation for the trematode Paragonimus miyazaki's.</title>
        <authorList>
            <person name="Choi Y.-J."/>
        </authorList>
    </citation>
    <scope>NUCLEOTIDE SEQUENCE</scope>
    <source>
        <strain evidence="1">Japan</strain>
    </source>
</reference>
<keyword evidence="2" id="KW-1185">Reference proteome</keyword>
<dbReference type="EMBL" id="JTDE01003571">
    <property type="protein sequence ID" value="KAF7255904.1"/>
    <property type="molecule type" value="Genomic_DNA"/>
</dbReference>
<evidence type="ECO:0000313" key="2">
    <source>
        <dbReference type="Proteomes" id="UP000822476"/>
    </source>
</evidence>